<sequence>MSQPPIHLMIRALAENGAPGAIDIAQHAVEMFLAASPTDADRALAVDILLRDLASLRGVAPHITAFIGRIEMQLGRIRRDALKRPAQRPVPADAEMTEEVAASEAEAEPALQAA</sequence>
<dbReference type="EMBL" id="BPQG01000001">
    <property type="protein sequence ID" value="GJD42176.1"/>
    <property type="molecule type" value="Genomic_DNA"/>
</dbReference>
<organism evidence="2 3">
    <name type="scientific">Methylobacterium cerastii</name>
    <dbReference type="NCBI Taxonomy" id="932741"/>
    <lineage>
        <taxon>Bacteria</taxon>
        <taxon>Pseudomonadati</taxon>
        <taxon>Pseudomonadota</taxon>
        <taxon>Alphaproteobacteria</taxon>
        <taxon>Hyphomicrobiales</taxon>
        <taxon>Methylobacteriaceae</taxon>
        <taxon>Methylobacterium</taxon>
    </lineage>
</organism>
<reference evidence="2 3" key="1">
    <citation type="journal article" date="2021" name="Front. Microbiol.">
        <title>Comprehensive Comparative Genomics and Phenotyping of Methylobacterium Species.</title>
        <authorList>
            <person name="Alessa O."/>
            <person name="Ogura Y."/>
            <person name="Fujitani Y."/>
            <person name="Takami H."/>
            <person name="Hayashi T."/>
            <person name="Sahin N."/>
            <person name="Tani A."/>
        </authorList>
    </citation>
    <scope>NUCLEOTIDE SEQUENCE [LARGE SCALE GENOMIC DNA]</scope>
    <source>
        <strain evidence="2 3">DSM 23679</strain>
    </source>
</reference>
<name>A0ABQ4QAR2_9HYPH</name>
<keyword evidence="3" id="KW-1185">Reference proteome</keyword>
<evidence type="ECO:0000313" key="2">
    <source>
        <dbReference type="EMBL" id="GJD42176.1"/>
    </source>
</evidence>
<dbReference type="RefSeq" id="WP_238269977.1">
    <property type="nucleotide sequence ID" value="NZ_BPQG01000001.1"/>
</dbReference>
<comment type="caution">
    <text evidence="2">The sequence shown here is derived from an EMBL/GenBank/DDBJ whole genome shotgun (WGS) entry which is preliminary data.</text>
</comment>
<evidence type="ECO:0000256" key="1">
    <source>
        <dbReference type="SAM" id="MobiDB-lite"/>
    </source>
</evidence>
<dbReference type="Proteomes" id="UP001055117">
    <property type="component" value="Unassembled WGS sequence"/>
</dbReference>
<protein>
    <submittedName>
        <fullName evidence="2">Uncharacterized protein</fullName>
    </submittedName>
</protein>
<feature type="region of interest" description="Disordered" evidence="1">
    <location>
        <begin position="82"/>
        <end position="114"/>
    </location>
</feature>
<accession>A0ABQ4QAR2</accession>
<feature type="compositionally biased region" description="Low complexity" evidence="1">
    <location>
        <begin position="99"/>
        <end position="114"/>
    </location>
</feature>
<evidence type="ECO:0000313" key="3">
    <source>
        <dbReference type="Proteomes" id="UP001055117"/>
    </source>
</evidence>
<gene>
    <name evidence="2" type="ORF">AFCDBAGC_0010</name>
</gene>
<proteinExistence type="predicted"/>